<sequence>MEYGKRCRARITSKNNVLRVTNPVHNHVENHLEKITRKYDQGEVVTSSEVRYTVTRRGAPSLLLDGFGFVARKRRGARVYWSCRARTRGCPARAVTALGRLRAALRHHNHPPPPQVPPLDQHATVEIEFVISNRGRRHMRLGGFSFYAEKVFPEKNKVRWRCTRRTCRAYAHTLHDRIFALSNVHSHDPPQPSGAGAAVAHRALSHAALAAQAKALLDE</sequence>
<evidence type="ECO:0000313" key="2">
    <source>
        <dbReference type="Proteomes" id="UP001064048"/>
    </source>
</evidence>
<evidence type="ECO:0000313" key="1">
    <source>
        <dbReference type="EMBL" id="KAI8421057.1"/>
    </source>
</evidence>
<comment type="caution">
    <text evidence="1">The sequence shown here is derived from an EMBL/GenBank/DDBJ whole genome shotgun (WGS) entry which is preliminary data.</text>
</comment>
<organism evidence="1 2">
    <name type="scientific">Choristoneura fumiferana</name>
    <name type="common">Spruce budworm moth</name>
    <name type="synonym">Archips fumiferana</name>
    <dbReference type="NCBI Taxonomy" id="7141"/>
    <lineage>
        <taxon>Eukaryota</taxon>
        <taxon>Metazoa</taxon>
        <taxon>Ecdysozoa</taxon>
        <taxon>Arthropoda</taxon>
        <taxon>Hexapoda</taxon>
        <taxon>Insecta</taxon>
        <taxon>Pterygota</taxon>
        <taxon>Neoptera</taxon>
        <taxon>Endopterygota</taxon>
        <taxon>Lepidoptera</taxon>
        <taxon>Glossata</taxon>
        <taxon>Ditrysia</taxon>
        <taxon>Tortricoidea</taxon>
        <taxon>Tortricidae</taxon>
        <taxon>Tortricinae</taxon>
        <taxon>Choristoneura</taxon>
    </lineage>
</organism>
<proteinExistence type="predicted"/>
<keyword evidence="2" id="KW-1185">Reference proteome</keyword>
<name>A0ACC0JA98_CHOFU</name>
<dbReference type="Proteomes" id="UP001064048">
    <property type="component" value="Chromosome 13"/>
</dbReference>
<accession>A0ACC0JA98</accession>
<protein>
    <submittedName>
        <fullName evidence="1">Uncharacterized protein</fullName>
    </submittedName>
</protein>
<reference evidence="1 2" key="1">
    <citation type="journal article" date="2022" name="Genome Biol. Evol.">
        <title>The Spruce Budworm Genome: Reconstructing the Evolutionary History of Antifreeze Proteins.</title>
        <authorList>
            <person name="Beliveau C."/>
            <person name="Gagne P."/>
            <person name="Picq S."/>
            <person name="Vernygora O."/>
            <person name="Keeling C.I."/>
            <person name="Pinkney K."/>
            <person name="Doucet D."/>
            <person name="Wen F."/>
            <person name="Johnston J.S."/>
            <person name="Maaroufi H."/>
            <person name="Boyle B."/>
            <person name="Laroche J."/>
            <person name="Dewar K."/>
            <person name="Juretic N."/>
            <person name="Blackburn G."/>
            <person name="Nisole A."/>
            <person name="Brunet B."/>
            <person name="Brandao M."/>
            <person name="Lumley L."/>
            <person name="Duan J."/>
            <person name="Quan G."/>
            <person name="Lucarotti C.J."/>
            <person name="Roe A.D."/>
            <person name="Sperling F.A.H."/>
            <person name="Levesque R.C."/>
            <person name="Cusson M."/>
        </authorList>
    </citation>
    <scope>NUCLEOTIDE SEQUENCE [LARGE SCALE GENOMIC DNA]</scope>
    <source>
        <strain evidence="1">Glfc:IPQL:Cfum</strain>
    </source>
</reference>
<gene>
    <name evidence="1" type="ORF">MSG28_008183</name>
</gene>
<dbReference type="EMBL" id="CM046113">
    <property type="protein sequence ID" value="KAI8421057.1"/>
    <property type="molecule type" value="Genomic_DNA"/>
</dbReference>